<dbReference type="EMBL" id="CP127294">
    <property type="protein sequence ID" value="WIX83866.1"/>
    <property type="molecule type" value="Genomic_DNA"/>
</dbReference>
<dbReference type="RefSeq" id="WP_285974407.1">
    <property type="nucleotide sequence ID" value="NZ_CP127294.1"/>
</dbReference>
<evidence type="ECO:0000313" key="4">
    <source>
        <dbReference type="Proteomes" id="UP001236014"/>
    </source>
</evidence>
<accession>A0A9Y2IR38</accession>
<dbReference type="Proteomes" id="UP001236014">
    <property type="component" value="Chromosome"/>
</dbReference>
<organism evidence="3 4">
    <name type="scientific">Amycolatopsis carbonis</name>
    <dbReference type="NCBI Taxonomy" id="715471"/>
    <lineage>
        <taxon>Bacteria</taxon>
        <taxon>Bacillati</taxon>
        <taxon>Actinomycetota</taxon>
        <taxon>Actinomycetes</taxon>
        <taxon>Pseudonocardiales</taxon>
        <taxon>Pseudonocardiaceae</taxon>
        <taxon>Amycolatopsis</taxon>
    </lineage>
</organism>
<dbReference type="KEGG" id="acab:QRX50_09365"/>
<dbReference type="Gene3D" id="3.30.70.1060">
    <property type="entry name" value="Dimeric alpha+beta barrel"/>
    <property type="match status" value="1"/>
</dbReference>
<comment type="similarity">
    <text evidence="1">Belongs to the YciI family.</text>
</comment>
<dbReference type="PANTHER" id="PTHR37828:SF1">
    <property type="entry name" value="YCII-RELATED DOMAIN-CONTAINING PROTEIN"/>
    <property type="match status" value="1"/>
</dbReference>
<protein>
    <submittedName>
        <fullName evidence="3">YciI family protein</fullName>
    </submittedName>
</protein>
<dbReference type="AlphaFoldDB" id="A0A9Y2IR38"/>
<evidence type="ECO:0000313" key="3">
    <source>
        <dbReference type="EMBL" id="WIX83866.1"/>
    </source>
</evidence>
<evidence type="ECO:0000256" key="1">
    <source>
        <dbReference type="ARBA" id="ARBA00007689"/>
    </source>
</evidence>
<dbReference type="SUPFAM" id="SSF54909">
    <property type="entry name" value="Dimeric alpha+beta barrel"/>
    <property type="match status" value="1"/>
</dbReference>
<dbReference type="InterPro" id="IPR011008">
    <property type="entry name" value="Dimeric_a/b-barrel"/>
</dbReference>
<dbReference type="InterPro" id="IPR005545">
    <property type="entry name" value="YCII"/>
</dbReference>
<name>A0A9Y2IR38_9PSEU</name>
<keyword evidence="4" id="KW-1185">Reference proteome</keyword>
<evidence type="ECO:0000259" key="2">
    <source>
        <dbReference type="Pfam" id="PF03795"/>
    </source>
</evidence>
<dbReference type="Pfam" id="PF03795">
    <property type="entry name" value="YCII"/>
    <property type="match status" value="1"/>
</dbReference>
<feature type="domain" description="YCII-related" evidence="2">
    <location>
        <begin position="10"/>
        <end position="82"/>
    </location>
</feature>
<gene>
    <name evidence="3" type="ORF">QRX50_09365</name>
</gene>
<dbReference type="PANTHER" id="PTHR37828">
    <property type="entry name" value="GSR2449 PROTEIN"/>
    <property type="match status" value="1"/>
</dbReference>
<proteinExistence type="inferred from homology"/>
<sequence>MAWYLVEIRYVQEKLADVRPRHREWLSQHAAEGRVAVGGPLGDGSGGLVLWQAEDEAALEELLGKDPYQLEGVVAERSIREYKPVLGAWVPQA</sequence>
<reference evidence="3 4" key="1">
    <citation type="submission" date="2023-06" db="EMBL/GenBank/DDBJ databases">
        <authorList>
            <person name="Oyuntsetseg B."/>
            <person name="Kim S.B."/>
        </authorList>
    </citation>
    <scope>NUCLEOTIDE SEQUENCE [LARGE SCALE GENOMIC DNA]</scope>
    <source>
        <strain evidence="3 4">2-15</strain>
    </source>
</reference>